<keyword evidence="3" id="KW-1133">Transmembrane helix</keyword>
<evidence type="ECO:0000313" key="6">
    <source>
        <dbReference type="Proteomes" id="UP000039865"/>
    </source>
</evidence>
<accession>A0A077ZZJ3</accession>
<proteinExistence type="predicted"/>
<protein>
    <recommendedName>
        <fullName evidence="4">RING-type domain-containing protein</fullName>
    </recommendedName>
</protein>
<dbReference type="GO" id="GO:0008270">
    <property type="term" value="F:zinc ion binding"/>
    <property type="evidence" value="ECO:0007669"/>
    <property type="project" value="UniProtKB-KW"/>
</dbReference>
<feature type="transmembrane region" description="Helical" evidence="3">
    <location>
        <begin position="86"/>
        <end position="108"/>
    </location>
</feature>
<dbReference type="InParanoid" id="A0A077ZZJ3"/>
<name>A0A077ZZJ3_STYLE</name>
<dbReference type="OrthoDB" id="312892at2759"/>
<dbReference type="Proteomes" id="UP000039865">
    <property type="component" value="Unassembled WGS sequence"/>
</dbReference>
<evidence type="ECO:0000256" key="2">
    <source>
        <dbReference type="SAM" id="Coils"/>
    </source>
</evidence>
<organism evidence="5 6">
    <name type="scientific">Stylonychia lemnae</name>
    <name type="common">Ciliate</name>
    <dbReference type="NCBI Taxonomy" id="5949"/>
    <lineage>
        <taxon>Eukaryota</taxon>
        <taxon>Sar</taxon>
        <taxon>Alveolata</taxon>
        <taxon>Ciliophora</taxon>
        <taxon>Intramacronucleata</taxon>
        <taxon>Spirotrichea</taxon>
        <taxon>Stichotrichia</taxon>
        <taxon>Sporadotrichida</taxon>
        <taxon>Oxytrichidae</taxon>
        <taxon>Stylonychinae</taxon>
        <taxon>Stylonychia</taxon>
    </lineage>
</organism>
<gene>
    <name evidence="5" type="primary">Contig11401.g578</name>
    <name evidence="5" type="ORF">STYLEM_3640</name>
</gene>
<feature type="transmembrane region" description="Helical" evidence="3">
    <location>
        <begin position="55"/>
        <end position="74"/>
    </location>
</feature>
<dbReference type="EMBL" id="CCKQ01003533">
    <property type="protein sequence ID" value="CDW74658.1"/>
    <property type="molecule type" value="Genomic_DNA"/>
</dbReference>
<reference evidence="5 6" key="1">
    <citation type="submission" date="2014-06" db="EMBL/GenBank/DDBJ databases">
        <authorList>
            <person name="Swart Estienne"/>
        </authorList>
    </citation>
    <scope>NUCLEOTIDE SEQUENCE [LARGE SCALE GENOMIC DNA]</scope>
    <source>
        <strain evidence="5 6">130c</strain>
    </source>
</reference>
<evidence type="ECO:0000256" key="3">
    <source>
        <dbReference type="SAM" id="Phobius"/>
    </source>
</evidence>
<evidence type="ECO:0000259" key="4">
    <source>
        <dbReference type="PROSITE" id="PS50089"/>
    </source>
</evidence>
<keyword evidence="3" id="KW-0472">Membrane</keyword>
<evidence type="ECO:0000256" key="1">
    <source>
        <dbReference type="PROSITE-ProRule" id="PRU00175"/>
    </source>
</evidence>
<dbReference type="InterPro" id="IPR013083">
    <property type="entry name" value="Znf_RING/FYVE/PHD"/>
</dbReference>
<sequence length="740" mass="85609">MICKQINPPLDNKEQSSKMLFTNRLGLSNNLANKVSTMALICVLALIAIGFFKKYFYTIGGFFLILCFIQKFVLRTCRKWKLSVFIILRFIFNANITTIIIIVILSTIKLEELAFQDVSWDSMAAPVYFFMTEFLLISIVSFVVLVNCFIQICCNQSKRSRNLNLNHQLNAIQNNLQAAAQQSAQFNDRSSNSSIDGMSMISGASRQSTTGYSSEGLLILFLLLRNITQLSELKKESGQEDANIVNNRGELILLYLFGIIALTIAFFDQLKDGAPQNPNPNDQRDSQNEVNENELYQQELEKIMADPEVNKVPKFFMKISNSYFMSAHKYTDYLKSFLFKKRRRINTTQITTEINQKNNNTNTKITNERITKQDETIKADKLNKKNELTPNSGSKKPSKKILAQKRLATEEYFDELFFKKAEKDILSTTKKQRNTFRETNKLPQYLQSYEDVPNEVESLKSSIQNVDCMICFSAQSDSVISPCGHGGVCFECCQRIIQDVVKKNQFTSFKNQKIYNFRCHLCRIIGLKVYQLNFNQIKEKQFKCKKGSIKQQDKYLIAQKQLCIPVKCLIDLRLNPLICINLGPEDSKNVSVEFQHYQSIEECKSAQDIHEYDELNFTQNPENRINQYIFQNAQSENDEMAFEIRDNNLEDTSKFSQTKDIGFKYYQNQHYQVNINAHGIKNSLEESGKISLQFELPDDIEEELDLSQQIYHKDKYFKDETLRVNLKDTLMNDSQLDDLI</sequence>
<dbReference type="InterPro" id="IPR001841">
    <property type="entry name" value="Znf_RING"/>
</dbReference>
<dbReference type="AlphaFoldDB" id="A0A077ZZJ3"/>
<keyword evidence="3" id="KW-0812">Transmembrane</keyword>
<keyword evidence="1" id="KW-0479">Metal-binding</keyword>
<keyword evidence="6" id="KW-1185">Reference proteome</keyword>
<feature type="transmembrane region" description="Helical" evidence="3">
    <location>
        <begin position="251"/>
        <end position="267"/>
    </location>
</feature>
<keyword evidence="1" id="KW-0862">Zinc</keyword>
<dbReference type="SMART" id="SM00184">
    <property type="entry name" value="RING"/>
    <property type="match status" value="1"/>
</dbReference>
<feature type="coiled-coil region" evidence="2">
    <location>
        <begin position="162"/>
        <end position="189"/>
    </location>
</feature>
<feature type="transmembrane region" description="Helical" evidence="3">
    <location>
        <begin position="128"/>
        <end position="150"/>
    </location>
</feature>
<dbReference type="Pfam" id="PF13920">
    <property type="entry name" value="zf-C3HC4_3"/>
    <property type="match status" value="1"/>
</dbReference>
<keyword evidence="2" id="KW-0175">Coiled coil</keyword>
<keyword evidence="1" id="KW-0863">Zinc-finger</keyword>
<dbReference type="Gene3D" id="3.30.40.10">
    <property type="entry name" value="Zinc/RING finger domain, C3HC4 (zinc finger)"/>
    <property type="match status" value="1"/>
</dbReference>
<feature type="domain" description="RING-type" evidence="4">
    <location>
        <begin position="468"/>
        <end position="523"/>
    </location>
</feature>
<evidence type="ECO:0000313" key="5">
    <source>
        <dbReference type="EMBL" id="CDW74658.1"/>
    </source>
</evidence>
<feature type="transmembrane region" description="Helical" evidence="3">
    <location>
        <begin position="31"/>
        <end position="49"/>
    </location>
</feature>
<dbReference type="PROSITE" id="PS50089">
    <property type="entry name" value="ZF_RING_2"/>
    <property type="match status" value="1"/>
</dbReference>